<name>A0AAV1D048_OLDCO</name>
<dbReference type="EMBL" id="OX459120">
    <property type="protein sequence ID" value="CAI9100878.1"/>
    <property type="molecule type" value="Genomic_DNA"/>
</dbReference>
<keyword evidence="2" id="KW-1185">Reference proteome</keyword>
<dbReference type="AlphaFoldDB" id="A0AAV1D048"/>
<dbReference type="Proteomes" id="UP001161247">
    <property type="component" value="Chromosome 3"/>
</dbReference>
<organism evidence="1 2">
    <name type="scientific">Oldenlandia corymbosa var. corymbosa</name>
    <dbReference type="NCBI Taxonomy" id="529605"/>
    <lineage>
        <taxon>Eukaryota</taxon>
        <taxon>Viridiplantae</taxon>
        <taxon>Streptophyta</taxon>
        <taxon>Embryophyta</taxon>
        <taxon>Tracheophyta</taxon>
        <taxon>Spermatophyta</taxon>
        <taxon>Magnoliopsida</taxon>
        <taxon>eudicotyledons</taxon>
        <taxon>Gunneridae</taxon>
        <taxon>Pentapetalae</taxon>
        <taxon>asterids</taxon>
        <taxon>lamiids</taxon>
        <taxon>Gentianales</taxon>
        <taxon>Rubiaceae</taxon>
        <taxon>Rubioideae</taxon>
        <taxon>Spermacoceae</taxon>
        <taxon>Hedyotis-Oldenlandia complex</taxon>
        <taxon>Oldenlandia</taxon>
    </lineage>
</organism>
<gene>
    <name evidence="1" type="ORF">OLC1_LOCUS10597</name>
</gene>
<sequence>MAVEKLEADHAVQVYNDTTKTMVVLVVILIDSEIPLVVAALQIRVQCHCCLK</sequence>
<proteinExistence type="predicted"/>
<accession>A0AAV1D048</accession>
<reference evidence="1" key="1">
    <citation type="submission" date="2023-03" db="EMBL/GenBank/DDBJ databases">
        <authorList>
            <person name="Julca I."/>
        </authorList>
    </citation>
    <scope>NUCLEOTIDE SEQUENCE</scope>
</reference>
<evidence type="ECO:0000313" key="2">
    <source>
        <dbReference type="Proteomes" id="UP001161247"/>
    </source>
</evidence>
<protein>
    <submittedName>
        <fullName evidence="1">OLC1v1038065C1</fullName>
    </submittedName>
</protein>
<evidence type="ECO:0000313" key="1">
    <source>
        <dbReference type="EMBL" id="CAI9100878.1"/>
    </source>
</evidence>